<keyword evidence="2" id="KW-0732">Signal</keyword>
<feature type="compositionally biased region" description="Basic and acidic residues" evidence="1">
    <location>
        <begin position="149"/>
        <end position="167"/>
    </location>
</feature>
<feature type="region of interest" description="Disordered" evidence="1">
    <location>
        <begin position="229"/>
        <end position="249"/>
    </location>
</feature>
<accession>A0A6N2Z9J2</accession>
<name>A0A6N2Z9J2_VEIPA</name>
<dbReference type="EMBL" id="CACRUG010000005">
    <property type="protein sequence ID" value="VYT75974.1"/>
    <property type="molecule type" value="Genomic_DNA"/>
</dbReference>
<dbReference type="RefSeq" id="WP_156697068.1">
    <property type="nucleotide sequence ID" value="NZ_CACRUG010000005.1"/>
</dbReference>
<feature type="signal peptide" evidence="2">
    <location>
        <begin position="1"/>
        <end position="32"/>
    </location>
</feature>
<protein>
    <recommendedName>
        <fullName evidence="4">SLH domain-containing protein</fullName>
    </recommendedName>
</protein>
<gene>
    <name evidence="3" type="ORF">VPLFYP99_01118</name>
</gene>
<evidence type="ECO:0000256" key="2">
    <source>
        <dbReference type="SAM" id="SignalP"/>
    </source>
</evidence>
<organism evidence="3">
    <name type="scientific">Veillonella parvula</name>
    <name type="common">Staphylococcus parvulus</name>
    <dbReference type="NCBI Taxonomy" id="29466"/>
    <lineage>
        <taxon>Bacteria</taxon>
        <taxon>Bacillati</taxon>
        <taxon>Bacillota</taxon>
        <taxon>Negativicutes</taxon>
        <taxon>Veillonellales</taxon>
        <taxon>Veillonellaceae</taxon>
        <taxon>Veillonella</taxon>
    </lineage>
</organism>
<dbReference type="AlphaFoldDB" id="A0A6N2Z9J2"/>
<evidence type="ECO:0000256" key="1">
    <source>
        <dbReference type="SAM" id="MobiDB-lite"/>
    </source>
</evidence>
<feature type="compositionally biased region" description="Basic and acidic residues" evidence="1">
    <location>
        <begin position="178"/>
        <end position="201"/>
    </location>
</feature>
<feature type="region of interest" description="Disordered" evidence="1">
    <location>
        <begin position="149"/>
        <end position="201"/>
    </location>
</feature>
<feature type="compositionally biased region" description="Basic and acidic residues" evidence="1">
    <location>
        <begin position="229"/>
        <end position="241"/>
    </location>
</feature>
<evidence type="ECO:0000313" key="3">
    <source>
        <dbReference type="EMBL" id="VYT75974.1"/>
    </source>
</evidence>
<feature type="chain" id="PRO_5027044239" description="SLH domain-containing protein" evidence="2">
    <location>
        <begin position="33"/>
        <end position="249"/>
    </location>
</feature>
<sequence>MNTKHTRQMNRIRRALGISALCLVASVGFSHAESIAIPSARPMVDGVSADVETVNSSSKGQQHINSDVITPNDWTYTALQRLIKHGAITDTHGFTFDGASYTKDELMPLIDEVVTKREQMNDNDREYALRIYQENMRDVMDYRIARDKKATDERRQKLDEKRAEKAKKSGKTYQVSKDQQEALDKAGDEVAKPEERALTDEQIKEKMKKFKIDDSRVKVNNEVRIRYADSKDKKSKTDARMQTEMTFTL</sequence>
<reference evidence="3" key="1">
    <citation type="submission" date="2019-11" db="EMBL/GenBank/DDBJ databases">
        <authorList>
            <person name="Feng L."/>
        </authorList>
    </citation>
    <scope>NUCLEOTIDE SEQUENCE</scope>
    <source>
        <strain evidence="3">VparvulaLFYP99</strain>
    </source>
</reference>
<evidence type="ECO:0008006" key="4">
    <source>
        <dbReference type="Google" id="ProtNLM"/>
    </source>
</evidence>
<proteinExistence type="predicted"/>